<dbReference type="Proteomes" id="UP001165427">
    <property type="component" value="Unassembled WGS sequence"/>
</dbReference>
<keyword evidence="4" id="KW-0503">Monooxygenase</keyword>
<evidence type="ECO:0000313" key="4">
    <source>
        <dbReference type="EMBL" id="MCJ8499960.1"/>
    </source>
</evidence>
<dbReference type="Pfam" id="PF03060">
    <property type="entry name" value="NMO"/>
    <property type="match status" value="1"/>
</dbReference>
<dbReference type="EMBL" id="JALJRB010000004">
    <property type="protein sequence ID" value="MCJ8499960.1"/>
    <property type="molecule type" value="Genomic_DNA"/>
</dbReference>
<keyword evidence="5" id="KW-1185">Reference proteome</keyword>
<dbReference type="InterPro" id="IPR004136">
    <property type="entry name" value="NMO"/>
</dbReference>
<dbReference type="CDD" id="cd04730">
    <property type="entry name" value="NPD_like"/>
    <property type="match status" value="1"/>
</dbReference>
<evidence type="ECO:0000313" key="5">
    <source>
        <dbReference type="Proteomes" id="UP001165427"/>
    </source>
</evidence>
<evidence type="ECO:0000256" key="1">
    <source>
        <dbReference type="ARBA" id="ARBA00022630"/>
    </source>
</evidence>
<dbReference type="InterPro" id="IPR013785">
    <property type="entry name" value="Aldolase_TIM"/>
</dbReference>
<dbReference type="PANTHER" id="PTHR32332">
    <property type="entry name" value="2-NITROPROPANE DIOXYGENASE"/>
    <property type="match status" value="1"/>
</dbReference>
<keyword evidence="1" id="KW-0285">Flavoprotein</keyword>
<name>A0AA41R2A1_9BACT</name>
<proteinExistence type="predicted"/>
<sequence length="373" mass="40246">MLKTRLTELLGIRHPIIQAGMGPFSNNNLCVAAANAGVLGLLSTSGIFSKTDQPWIYKAFVDSGEADMDDDMATVLEKVLKRTYRLTKDQGGVFGINVMVSAELVDKSKILIDTAIRVREENPDMKNHFKVIFTSAGDPVPWREKIKNAGFTWLHVVPSVKGALRCKKAGVDCIVASGHEGGFHIAWEPVHSMVLLPAVVDAVGDPDLPVVGAGGFCDGKTLAAALAMGAAGAQMGTRFLATQESDFHPLWKEQVVKTEDRGTLVARGIVGPARWLKTPSSVQHLQNTLTKSPGVFSGVPDDFTTVPPDLIQYERDAIRAVCTGDRENAMMAGGECAQRVEDLPKVKTLVDGIMDDAVRIVTSMPRHLVDGNY</sequence>
<gene>
    <name evidence="4" type="ORF">MRX98_05190</name>
</gene>
<dbReference type="PANTHER" id="PTHR32332:SF20">
    <property type="entry name" value="2-NITROPROPANE DIOXYGENASE-LIKE PROTEIN"/>
    <property type="match status" value="1"/>
</dbReference>
<protein>
    <submittedName>
        <fullName evidence="4">Nitronate monooxygenase</fullName>
    </submittedName>
</protein>
<dbReference type="RefSeq" id="WP_246903662.1">
    <property type="nucleotide sequence ID" value="NZ_JALJRB010000004.1"/>
</dbReference>
<comment type="caution">
    <text evidence="4">The sequence shown here is derived from an EMBL/GenBank/DDBJ whole genome shotgun (WGS) entry which is preliminary data.</text>
</comment>
<dbReference type="Gene3D" id="3.20.20.70">
    <property type="entry name" value="Aldolase class I"/>
    <property type="match status" value="1"/>
</dbReference>
<dbReference type="GO" id="GO:0018580">
    <property type="term" value="F:nitronate monooxygenase activity"/>
    <property type="evidence" value="ECO:0007669"/>
    <property type="project" value="InterPro"/>
</dbReference>
<dbReference type="SUPFAM" id="SSF51412">
    <property type="entry name" value="Inosine monophosphate dehydrogenase (IMPDH)"/>
    <property type="match status" value="1"/>
</dbReference>
<evidence type="ECO:0000256" key="3">
    <source>
        <dbReference type="ARBA" id="ARBA00023002"/>
    </source>
</evidence>
<keyword evidence="2" id="KW-0288">FMN</keyword>
<evidence type="ECO:0000256" key="2">
    <source>
        <dbReference type="ARBA" id="ARBA00022643"/>
    </source>
</evidence>
<reference evidence="4" key="1">
    <citation type="submission" date="2022-04" db="EMBL/GenBank/DDBJ databases">
        <title>Desulfatitalea alkaliphila sp. nov., a novel anaerobic sulfate-reducing bacterium isolated from terrestrial mud volcano, Taman Peninsula, Russia.</title>
        <authorList>
            <person name="Khomyakova M.A."/>
            <person name="Merkel A.Y."/>
            <person name="Slobodkin A.I."/>
        </authorList>
    </citation>
    <scope>NUCLEOTIDE SEQUENCE</scope>
    <source>
        <strain evidence="4">M08but</strain>
    </source>
</reference>
<dbReference type="AlphaFoldDB" id="A0AA41R2A1"/>
<keyword evidence="3" id="KW-0560">Oxidoreductase</keyword>
<organism evidence="4 5">
    <name type="scientific">Desulfatitalea alkaliphila</name>
    <dbReference type="NCBI Taxonomy" id="2929485"/>
    <lineage>
        <taxon>Bacteria</taxon>
        <taxon>Pseudomonadati</taxon>
        <taxon>Thermodesulfobacteriota</taxon>
        <taxon>Desulfobacteria</taxon>
        <taxon>Desulfobacterales</taxon>
        <taxon>Desulfosarcinaceae</taxon>
        <taxon>Desulfatitalea</taxon>
    </lineage>
</organism>
<accession>A0AA41R2A1</accession>